<dbReference type="Gene3D" id="3.30.710.10">
    <property type="entry name" value="Potassium Channel Kv1.1, Chain A"/>
    <property type="match status" value="1"/>
</dbReference>
<feature type="compositionally biased region" description="Polar residues" evidence="1">
    <location>
        <begin position="228"/>
        <end position="238"/>
    </location>
</feature>
<keyword evidence="3" id="KW-1185">Reference proteome</keyword>
<evidence type="ECO:0008006" key="4">
    <source>
        <dbReference type="Google" id="ProtNLM"/>
    </source>
</evidence>
<organism evidence="2 3">
    <name type="scientific">Phaeoacremonium minimum (strain UCR-PA7)</name>
    <name type="common">Esca disease fungus</name>
    <name type="synonym">Togninia minima</name>
    <dbReference type="NCBI Taxonomy" id="1286976"/>
    <lineage>
        <taxon>Eukaryota</taxon>
        <taxon>Fungi</taxon>
        <taxon>Dikarya</taxon>
        <taxon>Ascomycota</taxon>
        <taxon>Pezizomycotina</taxon>
        <taxon>Sordariomycetes</taxon>
        <taxon>Sordariomycetidae</taxon>
        <taxon>Togniniales</taxon>
        <taxon>Togniniaceae</taxon>
        <taxon>Phaeoacremonium</taxon>
    </lineage>
</organism>
<protein>
    <recommendedName>
        <fullName evidence="4">BTB domain-containing protein</fullName>
    </recommendedName>
</protein>
<dbReference type="EMBL" id="KB933309">
    <property type="protein sequence ID" value="EON96791.1"/>
    <property type="molecule type" value="Genomic_DNA"/>
</dbReference>
<dbReference type="KEGG" id="tmn:UCRPA7_7611"/>
<dbReference type="RefSeq" id="XP_007918330.1">
    <property type="nucleotide sequence ID" value="XM_007920139.1"/>
</dbReference>
<dbReference type="eggNOG" id="ENOG502TKEQ">
    <property type="taxonomic scope" value="Eukaryota"/>
</dbReference>
<evidence type="ECO:0000256" key="1">
    <source>
        <dbReference type="SAM" id="MobiDB-lite"/>
    </source>
</evidence>
<gene>
    <name evidence="2" type="ORF">UCRPA7_7611</name>
</gene>
<dbReference type="HOGENOM" id="CLU_1107755_0_0_1"/>
<accession>R8BBV7</accession>
<dbReference type="AlphaFoldDB" id="R8BBV7"/>
<evidence type="ECO:0000313" key="2">
    <source>
        <dbReference type="EMBL" id="EON96791.1"/>
    </source>
</evidence>
<sequence>MTMAAQDVDGEMPQLLFWAPQEIVIVTVGNKAQKKEFKVYKELLAQDSSVFRDALNESENDVEVQEIDLGTEFKSWHFGVYVDTLYRSYFVNDFKLRKQHLRKWEPLVGTLTLWKIANRFDNSKITSIASESIRFQLSNYSTAWWKRMWGKKTAAEMLATLKSFEKAALKCEVEQLPFQDEIIQACGNMPPQIYEKHADKLLPEFAMELSKKITMRFADPDLQESIKRSSSMTPTEDGNLSLGDDTVIHLD</sequence>
<evidence type="ECO:0000313" key="3">
    <source>
        <dbReference type="Proteomes" id="UP000014074"/>
    </source>
</evidence>
<proteinExistence type="predicted"/>
<reference evidence="3" key="1">
    <citation type="journal article" date="2013" name="Genome Announc.">
        <title>Draft genome sequence of the ascomycete Phaeoacremonium aleophilum strain UCR-PA7, a causal agent of the esca disease complex in grapevines.</title>
        <authorList>
            <person name="Blanco-Ulate B."/>
            <person name="Rolshausen P."/>
            <person name="Cantu D."/>
        </authorList>
    </citation>
    <scope>NUCLEOTIDE SEQUENCE [LARGE SCALE GENOMIC DNA]</scope>
    <source>
        <strain evidence="3">UCR-PA7</strain>
    </source>
</reference>
<feature type="region of interest" description="Disordered" evidence="1">
    <location>
        <begin position="227"/>
        <end position="251"/>
    </location>
</feature>
<name>R8BBV7_PHAM7</name>
<dbReference type="GeneID" id="19328387"/>
<dbReference type="Proteomes" id="UP000014074">
    <property type="component" value="Unassembled WGS sequence"/>
</dbReference>
<dbReference type="OrthoDB" id="194443at2759"/>
<dbReference type="InterPro" id="IPR011333">
    <property type="entry name" value="SKP1/BTB/POZ_sf"/>
</dbReference>